<dbReference type="AlphaFoldDB" id="A0A9P0CM54"/>
<dbReference type="EMBL" id="OV651822">
    <property type="protein sequence ID" value="CAH1100616.1"/>
    <property type="molecule type" value="Genomic_DNA"/>
</dbReference>
<evidence type="ECO:0000313" key="2">
    <source>
        <dbReference type="EMBL" id="CAH1100616.1"/>
    </source>
</evidence>
<keyword evidence="3" id="KW-1185">Reference proteome</keyword>
<evidence type="ECO:0000313" key="3">
    <source>
        <dbReference type="Proteomes" id="UP001153636"/>
    </source>
</evidence>
<sequence>METSSSLENIKTTINIRALISVYENKAANKESTYPRSRSGSVGNVLSKNVIVKENQIKTLGDVHNILESIEQRLNQYEIYNKEKHVSFQEELFNILTSIINIDNDDPEEAKALITKTKNYVSFLNNKLPSNGLTSRYSNQVSTFSEPEKIVKEKPTFKAKYKNFKSVDAVAGTVNVENNDEIDSMKPTIPVKVLKEIFQVPEVQKNDNKESKLVKTKQTTYKSHVAVSLYNKNVKNNTSNDQRVVTNGENTTHSKIEEAVEKPYEIASYTSVPVSVVQLRNIFETKSRENATGLPLILNEEKPPITRFNYKTNIAETTKPEDLERIQVSSYLRSIEDDSNGLLEILKRERQPREFNYVLNINNDEEDTNHIETRSYLENSDFDQMSSLEYTESSGGNDDNNDDDGEGGSVTSSEESVKSVDSVKRAVIRVENVNSEASNDSGMIVGPTEDTTEVISVEKVNLETTNDFNS</sequence>
<dbReference type="Proteomes" id="UP001153636">
    <property type="component" value="Chromosome 10"/>
</dbReference>
<gene>
    <name evidence="2" type="ORF">PSYICH_LOCUS1952</name>
</gene>
<protein>
    <submittedName>
        <fullName evidence="2">Uncharacterized protein</fullName>
    </submittedName>
</protein>
<evidence type="ECO:0000256" key="1">
    <source>
        <dbReference type="SAM" id="MobiDB-lite"/>
    </source>
</evidence>
<reference evidence="2" key="1">
    <citation type="submission" date="2022-01" db="EMBL/GenBank/DDBJ databases">
        <authorList>
            <person name="King R."/>
        </authorList>
    </citation>
    <scope>NUCLEOTIDE SEQUENCE</scope>
</reference>
<accession>A0A9P0CM54</accession>
<feature type="region of interest" description="Disordered" evidence="1">
    <location>
        <begin position="388"/>
        <end position="423"/>
    </location>
</feature>
<proteinExistence type="predicted"/>
<dbReference type="OrthoDB" id="6745799at2759"/>
<name>A0A9P0CM54_9CUCU</name>
<organism evidence="2 3">
    <name type="scientific">Psylliodes chrysocephalus</name>
    <dbReference type="NCBI Taxonomy" id="3402493"/>
    <lineage>
        <taxon>Eukaryota</taxon>
        <taxon>Metazoa</taxon>
        <taxon>Ecdysozoa</taxon>
        <taxon>Arthropoda</taxon>
        <taxon>Hexapoda</taxon>
        <taxon>Insecta</taxon>
        <taxon>Pterygota</taxon>
        <taxon>Neoptera</taxon>
        <taxon>Endopterygota</taxon>
        <taxon>Coleoptera</taxon>
        <taxon>Polyphaga</taxon>
        <taxon>Cucujiformia</taxon>
        <taxon>Chrysomeloidea</taxon>
        <taxon>Chrysomelidae</taxon>
        <taxon>Galerucinae</taxon>
        <taxon>Alticini</taxon>
        <taxon>Psylliodes</taxon>
    </lineage>
</organism>